<name>A0A2J6SKL8_9HELO</name>
<organism evidence="2 3">
    <name type="scientific">Hyaloscypha bicolor E</name>
    <dbReference type="NCBI Taxonomy" id="1095630"/>
    <lineage>
        <taxon>Eukaryota</taxon>
        <taxon>Fungi</taxon>
        <taxon>Dikarya</taxon>
        <taxon>Ascomycota</taxon>
        <taxon>Pezizomycotina</taxon>
        <taxon>Leotiomycetes</taxon>
        <taxon>Helotiales</taxon>
        <taxon>Hyaloscyphaceae</taxon>
        <taxon>Hyaloscypha</taxon>
        <taxon>Hyaloscypha bicolor</taxon>
    </lineage>
</organism>
<sequence>MSDTQMTNTEEDRAKGNTRQEPARRQNTIPEEPAHPWPLEYPRTPDGRQLQPKNLTPKSKAAYPQVKEQTTPTRAHSSHRRTDSGYGSVNVSRDITPQQYGDNSVGLGLEDLNLNLLNTPMREPRRDRNKGSRSTSPKCPSLNRSRLQSGFYRSRSPTQARRFIQGPLIVSSPHASEIPPGCRDLDDDAVEIPTKSKSL</sequence>
<dbReference type="EMBL" id="KZ613912">
    <property type="protein sequence ID" value="PMD51293.1"/>
    <property type="molecule type" value="Genomic_DNA"/>
</dbReference>
<feature type="compositionally biased region" description="Polar residues" evidence="1">
    <location>
        <begin position="132"/>
        <end position="147"/>
    </location>
</feature>
<dbReference type="Proteomes" id="UP000235371">
    <property type="component" value="Unassembled WGS sequence"/>
</dbReference>
<reference evidence="2 3" key="1">
    <citation type="submission" date="2016-04" db="EMBL/GenBank/DDBJ databases">
        <title>A degradative enzymes factory behind the ericoid mycorrhizal symbiosis.</title>
        <authorList>
            <consortium name="DOE Joint Genome Institute"/>
            <person name="Martino E."/>
            <person name="Morin E."/>
            <person name="Grelet G."/>
            <person name="Kuo A."/>
            <person name="Kohler A."/>
            <person name="Daghino S."/>
            <person name="Barry K."/>
            <person name="Choi C."/>
            <person name="Cichocki N."/>
            <person name="Clum A."/>
            <person name="Copeland A."/>
            <person name="Hainaut M."/>
            <person name="Haridas S."/>
            <person name="Labutti K."/>
            <person name="Lindquist E."/>
            <person name="Lipzen A."/>
            <person name="Khouja H.-R."/>
            <person name="Murat C."/>
            <person name="Ohm R."/>
            <person name="Olson A."/>
            <person name="Spatafora J."/>
            <person name="Veneault-Fourrey C."/>
            <person name="Henrissat B."/>
            <person name="Grigoriev I."/>
            <person name="Martin F."/>
            <person name="Perotto S."/>
        </authorList>
    </citation>
    <scope>NUCLEOTIDE SEQUENCE [LARGE SCALE GENOMIC DNA]</scope>
    <source>
        <strain evidence="2 3">E</strain>
    </source>
</reference>
<evidence type="ECO:0000313" key="3">
    <source>
        <dbReference type="Proteomes" id="UP000235371"/>
    </source>
</evidence>
<gene>
    <name evidence="2" type="ORF">K444DRAFT_636611</name>
</gene>
<evidence type="ECO:0000256" key="1">
    <source>
        <dbReference type="SAM" id="MobiDB-lite"/>
    </source>
</evidence>
<proteinExistence type="predicted"/>
<evidence type="ECO:0000313" key="2">
    <source>
        <dbReference type="EMBL" id="PMD51293.1"/>
    </source>
</evidence>
<keyword evidence="3" id="KW-1185">Reference proteome</keyword>
<feature type="region of interest" description="Disordered" evidence="1">
    <location>
        <begin position="118"/>
        <end position="147"/>
    </location>
</feature>
<feature type="compositionally biased region" description="Polar residues" evidence="1">
    <location>
        <begin position="17"/>
        <end position="29"/>
    </location>
</feature>
<accession>A0A2J6SKL8</accession>
<dbReference type="InParanoid" id="A0A2J6SKL8"/>
<feature type="region of interest" description="Disordered" evidence="1">
    <location>
        <begin position="1"/>
        <end position="106"/>
    </location>
</feature>
<protein>
    <submittedName>
        <fullName evidence="2">Uncharacterized protein</fullName>
    </submittedName>
</protein>
<feature type="compositionally biased region" description="Polar residues" evidence="1">
    <location>
        <begin position="85"/>
        <end position="102"/>
    </location>
</feature>
<dbReference type="GeneID" id="36592095"/>
<dbReference type="AlphaFoldDB" id="A0A2J6SKL8"/>
<dbReference type="RefSeq" id="XP_024728197.1">
    <property type="nucleotide sequence ID" value="XM_024884018.1"/>
</dbReference>
<feature type="region of interest" description="Disordered" evidence="1">
    <location>
        <begin position="171"/>
        <end position="199"/>
    </location>
</feature>